<evidence type="ECO:0000313" key="1">
    <source>
        <dbReference type="EMBL" id="CAB4538167.1"/>
    </source>
</evidence>
<sequence>MGLGPVDVVIIGFPGNKFTGQIAPAILELVENRTIRIIDLLFVSKDSDGVVTTFEIADLDPEIGPSFLAVEVSQPGALDFDDAEEISEDLPANSSALLVAFENTWASRFTDAIRAADAVVIDQIRIPANAVEELLS</sequence>
<dbReference type="InterPro" id="IPR046288">
    <property type="entry name" value="DUF6325"/>
</dbReference>
<organism evidence="1">
    <name type="scientific">freshwater metagenome</name>
    <dbReference type="NCBI Taxonomy" id="449393"/>
    <lineage>
        <taxon>unclassified sequences</taxon>
        <taxon>metagenomes</taxon>
        <taxon>ecological metagenomes</taxon>
    </lineage>
</organism>
<dbReference type="EMBL" id="CAEZSO010000034">
    <property type="protein sequence ID" value="CAB4538167.1"/>
    <property type="molecule type" value="Genomic_DNA"/>
</dbReference>
<gene>
    <name evidence="1" type="ORF">UFOPK1446_00261</name>
</gene>
<dbReference type="Pfam" id="PF19850">
    <property type="entry name" value="DUF6325"/>
    <property type="match status" value="1"/>
</dbReference>
<protein>
    <submittedName>
        <fullName evidence="1">Unannotated protein</fullName>
    </submittedName>
</protein>
<accession>A0A6J6BHK1</accession>
<reference evidence="1" key="1">
    <citation type="submission" date="2020-05" db="EMBL/GenBank/DDBJ databases">
        <authorList>
            <person name="Chiriac C."/>
            <person name="Salcher M."/>
            <person name="Ghai R."/>
            <person name="Kavagutti S V."/>
        </authorList>
    </citation>
    <scope>NUCLEOTIDE SEQUENCE</scope>
</reference>
<name>A0A6J6BHK1_9ZZZZ</name>
<proteinExistence type="predicted"/>
<dbReference type="AlphaFoldDB" id="A0A6J6BHK1"/>